<dbReference type="SUPFAM" id="SSF54695">
    <property type="entry name" value="POZ domain"/>
    <property type="match status" value="1"/>
</dbReference>
<dbReference type="AlphaFoldDB" id="A0A507CVR7"/>
<proteinExistence type="predicted"/>
<dbReference type="CDD" id="cd18186">
    <property type="entry name" value="BTB_POZ_ZBTB_KLHL-like"/>
    <property type="match status" value="1"/>
</dbReference>
<organism evidence="2 3">
    <name type="scientific">Synchytrium endobioticum</name>
    <dbReference type="NCBI Taxonomy" id="286115"/>
    <lineage>
        <taxon>Eukaryota</taxon>
        <taxon>Fungi</taxon>
        <taxon>Fungi incertae sedis</taxon>
        <taxon>Chytridiomycota</taxon>
        <taxon>Chytridiomycota incertae sedis</taxon>
        <taxon>Chytridiomycetes</taxon>
        <taxon>Synchytriales</taxon>
        <taxon>Synchytriaceae</taxon>
        <taxon>Synchytrium</taxon>
    </lineage>
</organism>
<gene>
    <name evidence="2" type="ORF">SeLEV6574_g05150</name>
</gene>
<protein>
    <recommendedName>
        <fullName evidence="1">BTB domain-containing protein</fullName>
    </recommendedName>
</protein>
<sequence>MSTNEDEGDVYVQDADIDTNECIITFVWTFKYRRTTNFVEDVLRNPRTITITAPNKCIECTITLSQDSQQVGTAIIDTSLVLPSTLSAIGIAAGNLLHKYQYYPLHTNKAAEWYNQLTLNSDDIRMMTRQNDSGAGLMTCHTVVNIHLHGDCQYIEPMILIARPNITLGEKPSLNRPFSDAVIVVTAGNGVRDIEIPVHRVILADSSPVFHRMFTGGFYEALPASRVCITQASAAAVRAMLQFIYNSDHRIQLNTAAQRRELWDLAEKYEITGLHTLSAILIGRSDLRVGTACDLMNFAERYSNSTLFNMCLRYLQTVSVAVSDDVFTSLSIEASRKAFMVMMVTLRGDAAKKGFLKLLRQHEVEDRKVLI</sequence>
<dbReference type="InterPro" id="IPR011333">
    <property type="entry name" value="SKP1/BTB/POZ_sf"/>
</dbReference>
<dbReference type="SMART" id="SM00225">
    <property type="entry name" value="BTB"/>
    <property type="match status" value="1"/>
</dbReference>
<comment type="caution">
    <text evidence="2">The sequence shown here is derived from an EMBL/GenBank/DDBJ whole genome shotgun (WGS) entry which is preliminary data.</text>
</comment>
<evidence type="ECO:0000313" key="2">
    <source>
        <dbReference type="EMBL" id="TPX43297.1"/>
    </source>
</evidence>
<reference evidence="2 3" key="1">
    <citation type="journal article" date="2019" name="Sci. Rep.">
        <title>Comparative genomics of chytrid fungi reveal insights into the obligate biotrophic and pathogenic lifestyle of Synchytrium endobioticum.</title>
        <authorList>
            <person name="van de Vossenberg B.T.L.H."/>
            <person name="Warris S."/>
            <person name="Nguyen H.D.T."/>
            <person name="van Gent-Pelzer M.P.E."/>
            <person name="Joly D.L."/>
            <person name="van de Geest H.C."/>
            <person name="Bonants P.J.M."/>
            <person name="Smith D.S."/>
            <person name="Levesque C.A."/>
            <person name="van der Lee T.A.J."/>
        </authorList>
    </citation>
    <scope>NUCLEOTIDE SEQUENCE [LARGE SCALE GENOMIC DNA]</scope>
    <source>
        <strain evidence="2 3">LEV6574</strain>
    </source>
</reference>
<accession>A0A507CVR7</accession>
<evidence type="ECO:0000313" key="3">
    <source>
        <dbReference type="Proteomes" id="UP000320475"/>
    </source>
</evidence>
<dbReference type="OrthoDB" id="2319901at2759"/>
<dbReference type="InterPro" id="IPR000210">
    <property type="entry name" value="BTB/POZ_dom"/>
</dbReference>
<dbReference type="PROSITE" id="PS50097">
    <property type="entry name" value="BTB"/>
    <property type="match status" value="1"/>
</dbReference>
<dbReference type="CDD" id="cd14733">
    <property type="entry name" value="BACK"/>
    <property type="match status" value="1"/>
</dbReference>
<feature type="domain" description="BTB" evidence="1">
    <location>
        <begin position="179"/>
        <end position="253"/>
    </location>
</feature>
<dbReference type="PANTHER" id="PTHR24413">
    <property type="entry name" value="SPECKLE-TYPE POZ PROTEIN"/>
    <property type="match status" value="1"/>
</dbReference>
<dbReference type="Pfam" id="PF00651">
    <property type="entry name" value="BTB"/>
    <property type="match status" value="1"/>
</dbReference>
<dbReference type="Proteomes" id="UP000320475">
    <property type="component" value="Unassembled WGS sequence"/>
</dbReference>
<evidence type="ECO:0000259" key="1">
    <source>
        <dbReference type="PROSITE" id="PS50097"/>
    </source>
</evidence>
<name>A0A507CVR7_9FUNG</name>
<dbReference type="VEuPathDB" id="FungiDB:SeMB42_g02152"/>
<dbReference type="EMBL" id="QEAM01000230">
    <property type="protein sequence ID" value="TPX43297.1"/>
    <property type="molecule type" value="Genomic_DNA"/>
</dbReference>
<dbReference type="Gene3D" id="3.30.710.10">
    <property type="entry name" value="Potassium Channel Kv1.1, Chain A"/>
    <property type="match status" value="1"/>
</dbReference>